<dbReference type="PANTHER" id="PTHR40202">
    <property type="match status" value="1"/>
</dbReference>
<name>A0AA39QYA2_9LECA</name>
<comment type="caution">
    <text evidence="2">The sequence shown here is derived from an EMBL/GenBank/DDBJ whole genome shotgun (WGS) entry which is preliminary data.</text>
</comment>
<dbReference type="Pfam" id="PF01966">
    <property type="entry name" value="HD"/>
    <property type="match status" value="1"/>
</dbReference>
<dbReference type="CDD" id="cd00077">
    <property type="entry name" value="HDc"/>
    <property type="match status" value="1"/>
</dbReference>
<dbReference type="EMBL" id="JAFEKC020000017">
    <property type="protein sequence ID" value="KAK0510184.1"/>
    <property type="molecule type" value="Genomic_DNA"/>
</dbReference>
<protein>
    <recommendedName>
        <fullName evidence="1">HD domain-containing protein</fullName>
    </recommendedName>
</protein>
<organism evidence="2 3">
    <name type="scientific">Cladonia borealis</name>
    <dbReference type="NCBI Taxonomy" id="184061"/>
    <lineage>
        <taxon>Eukaryota</taxon>
        <taxon>Fungi</taxon>
        <taxon>Dikarya</taxon>
        <taxon>Ascomycota</taxon>
        <taxon>Pezizomycotina</taxon>
        <taxon>Lecanoromycetes</taxon>
        <taxon>OSLEUM clade</taxon>
        <taxon>Lecanoromycetidae</taxon>
        <taxon>Lecanorales</taxon>
        <taxon>Lecanorineae</taxon>
        <taxon>Cladoniaceae</taxon>
        <taxon>Cladonia</taxon>
    </lineage>
</organism>
<dbReference type="SUPFAM" id="SSF109604">
    <property type="entry name" value="HD-domain/PDEase-like"/>
    <property type="match status" value="1"/>
</dbReference>
<reference evidence="2" key="1">
    <citation type="submission" date="2023-03" db="EMBL/GenBank/DDBJ databases">
        <title>Complete genome of Cladonia borealis.</title>
        <authorList>
            <person name="Park H."/>
        </authorList>
    </citation>
    <scope>NUCLEOTIDE SEQUENCE</scope>
    <source>
        <strain evidence="2">ANT050790</strain>
    </source>
</reference>
<dbReference type="InterPro" id="IPR003607">
    <property type="entry name" value="HD/PDEase_dom"/>
</dbReference>
<evidence type="ECO:0000313" key="2">
    <source>
        <dbReference type="EMBL" id="KAK0510184.1"/>
    </source>
</evidence>
<dbReference type="Proteomes" id="UP001166286">
    <property type="component" value="Unassembled WGS sequence"/>
</dbReference>
<sequence length="211" mass="23255">MASTITATRSPSEKSQHIIHLLEQHGQGDYIGEAISQLEHCLQAADQAKQAGSNNDLVIAALLHDVGQFFPAESISTQSKELKAQNDSVSVGRVGHETIGEQYLRSLGFSDKICRLVGSHVSAKRYLTAIDPAYYNGLSSASKKSLEFQGGPFQGQELEKFANDPLSEDMIKLRKWDDGAKIVGIADSTPRVTVYQPLIEEHLLWQQSFRE</sequence>
<dbReference type="Gene3D" id="1.10.3210.10">
    <property type="entry name" value="Hypothetical protein af1432"/>
    <property type="match status" value="1"/>
</dbReference>
<dbReference type="PANTHER" id="PTHR40202:SF1">
    <property type="entry name" value="HD DOMAIN-CONTAINING PROTEIN"/>
    <property type="match status" value="1"/>
</dbReference>
<evidence type="ECO:0000313" key="3">
    <source>
        <dbReference type="Proteomes" id="UP001166286"/>
    </source>
</evidence>
<dbReference type="InterPro" id="IPR052567">
    <property type="entry name" value="OP_Dioxygenase"/>
</dbReference>
<evidence type="ECO:0000259" key="1">
    <source>
        <dbReference type="Pfam" id="PF01966"/>
    </source>
</evidence>
<accession>A0AA39QYA2</accession>
<keyword evidence="3" id="KW-1185">Reference proteome</keyword>
<gene>
    <name evidence="2" type="ORF">JMJ35_007578</name>
</gene>
<proteinExistence type="predicted"/>
<dbReference type="AlphaFoldDB" id="A0AA39QYA2"/>
<feature type="domain" description="HD" evidence="1">
    <location>
        <begin position="38"/>
        <end position="125"/>
    </location>
</feature>
<dbReference type="InterPro" id="IPR006674">
    <property type="entry name" value="HD_domain"/>
</dbReference>